<reference evidence="2" key="1">
    <citation type="submission" date="2016-11" db="EMBL/GenBank/DDBJ databases">
        <authorList>
            <person name="Varghese N."/>
            <person name="Submissions S."/>
        </authorList>
    </citation>
    <scope>NUCLEOTIDE SEQUENCE [LARGE SCALE GENOMIC DNA]</scope>
    <source>
        <strain evidence="2">DSM 22638</strain>
    </source>
</reference>
<proteinExistence type="predicted"/>
<evidence type="ECO:0000313" key="2">
    <source>
        <dbReference type="Proteomes" id="UP000184532"/>
    </source>
</evidence>
<dbReference type="Proteomes" id="UP000184532">
    <property type="component" value="Unassembled WGS sequence"/>
</dbReference>
<evidence type="ECO:0000313" key="1">
    <source>
        <dbReference type="EMBL" id="SHG23107.1"/>
    </source>
</evidence>
<sequence length="149" mass="17672">MIMTKKILILIFSFAMGTTWFYAQGQARERIKTLKVAFITERLNLTSQEAQSFWPIYNEHEETLERIRRIERLELRSQISIIQDLSDNESSTLLTKFLDVQKEKHEAQREFISKIKNVISPKKTLLLLKAEEDFKKRLLQQMRKRRGGG</sequence>
<keyword evidence="2" id="KW-1185">Reference proteome</keyword>
<accession>A0A1M5I4L3</accession>
<evidence type="ECO:0008006" key="3">
    <source>
        <dbReference type="Google" id="ProtNLM"/>
    </source>
</evidence>
<gene>
    <name evidence="1" type="ORF">SAMN04488116_0425</name>
</gene>
<protein>
    <recommendedName>
        <fullName evidence="3">LTXXQ motif family protein</fullName>
    </recommendedName>
</protein>
<organism evidence="1 2">
    <name type="scientific">Flagellimonas flava</name>
    <dbReference type="NCBI Taxonomy" id="570519"/>
    <lineage>
        <taxon>Bacteria</taxon>
        <taxon>Pseudomonadati</taxon>
        <taxon>Bacteroidota</taxon>
        <taxon>Flavobacteriia</taxon>
        <taxon>Flavobacteriales</taxon>
        <taxon>Flavobacteriaceae</taxon>
        <taxon>Flagellimonas</taxon>
    </lineage>
</organism>
<dbReference type="STRING" id="570519.SAMN04488116_0425"/>
<name>A0A1M5I4L3_9FLAO</name>
<dbReference type="AlphaFoldDB" id="A0A1M5I4L3"/>
<dbReference type="EMBL" id="FQWL01000001">
    <property type="protein sequence ID" value="SHG23107.1"/>
    <property type="molecule type" value="Genomic_DNA"/>
</dbReference>